<evidence type="ECO:0000256" key="1">
    <source>
        <dbReference type="SAM" id="Phobius"/>
    </source>
</evidence>
<comment type="caution">
    <text evidence="2">The sequence shown here is derived from an EMBL/GenBank/DDBJ whole genome shotgun (WGS) entry which is preliminary data.</text>
</comment>
<gene>
    <name evidence="2" type="ORF">SAMN05421578_109153</name>
</gene>
<proteinExistence type="predicted"/>
<keyword evidence="1" id="KW-0812">Transmembrane</keyword>
<dbReference type="Proteomes" id="UP000186666">
    <property type="component" value="Unassembled WGS sequence"/>
</dbReference>
<keyword evidence="1" id="KW-1133">Transmembrane helix</keyword>
<feature type="transmembrane region" description="Helical" evidence="1">
    <location>
        <begin position="42"/>
        <end position="61"/>
    </location>
</feature>
<feature type="transmembrane region" description="Helical" evidence="1">
    <location>
        <begin position="82"/>
        <end position="100"/>
    </location>
</feature>
<name>A0ABY1K4P5_9BACL</name>
<accession>A0ABY1K4P5</accession>
<evidence type="ECO:0000313" key="3">
    <source>
        <dbReference type="Proteomes" id="UP000186666"/>
    </source>
</evidence>
<sequence length="101" mass="11293">MVIGNFVKLTLDVVRNIIYLIISLFFLGMIEKPIFGNEGIQSLPTLGLLLIANLALIYVFHRNFLSSHTFYKPHQKPKLPRNTSILIGIASVAVIVSVPFL</sequence>
<organism evidence="2 3">
    <name type="scientific">Paenibacillus macquariensis</name>
    <dbReference type="NCBI Taxonomy" id="948756"/>
    <lineage>
        <taxon>Bacteria</taxon>
        <taxon>Bacillati</taxon>
        <taxon>Bacillota</taxon>
        <taxon>Bacilli</taxon>
        <taxon>Bacillales</taxon>
        <taxon>Paenibacillaceae</taxon>
        <taxon>Paenibacillus</taxon>
    </lineage>
</organism>
<keyword evidence="1" id="KW-0472">Membrane</keyword>
<protein>
    <submittedName>
        <fullName evidence="2">Uncharacterized protein</fullName>
    </submittedName>
</protein>
<dbReference type="RefSeq" id="WP_068588610.1">
    <property type="nucleotide sequence ID" value="NZ_FTNK01000009.1"/>
</dbReference>
<evidence type="ECO:0000313" key="2">
    <source>
        <dbReference type="EMBL" id="SIR24907.1"/>
    </source>
</evidence>
<feature type="transmembrane region" description="Helical" evidence="1">
    <location>
        <begin position="12"/>
        <end position="30"/>
    </location>
</feature>
<dbReference type="EMBL" id="FTNK01000009">
    <property type="protein sequence ID" value="SIR24907.1"/>
    <property type="molecule type" value="Genomic_DNA"/>
</dbReference>
<reference evidence="2 3" key="1">
    <citation type="submission" date="2017-01" db="EMBL/GenBank/DDBJ databases">
        <authorList>
            <person name="Varghese N."/>
            <person name="Submissions S."/>
        </authorList>
    </citation>
    <scope>NUCLEOTIDE SEQUENCE [LARGE SCALE GENOMIC DNA]</scope>
    <source>
        <strain evidence="2 3">ATCC 23464</strain>
    </source>
</reference>
<keyword evidence="3" id="KW-1185">Reference proteome</keyword>